<proteinExistence type="predicted"/>
<dbReference type="EMBL" id="JYDT01003986">
    <property type="protein sequence ID" value="KRY61969.1"/>
    <property type="molecule type" value="Genomic_DNA"/>
</dbReference>
<sequence>LQPEGEQLKTDIVKEGVAEAEFTAIPHEKIVGEVKKAEEEVKIEDEKKKKKKSKKKSKSK</sequence>
<keyword evidence="3" id="KW-1185">Reference proteome</keyword>
<comment type="caution">
    <text evidence="2">The sequence shown here is derived from an EMBL/GenBank/DDBJ whole genome shotgun (WGS) entry which is preliminary data.</text>
</comment>
<feature type="non-terminal residue" evidence="2">
    <location>
        <position position="1"/>
    </location>
</feature>
<feature type="region of interest" description="Disordered" evidence="1">
    <location>
        <begin position="39"/>
        <end position="60"/>
    </location>
</feature>
<organism evidence="2 3">
    <name type="scientific">Trichinella pseudospiralis</name>
    <name type="common">Parasitic roundworm</name>
    <dbReference type="NCBI Taxonomy" id="6337"/>
    <lineage>
        <taxon>Eukaryota</taxon>
        <taxon>Metazoa</taxon>
        <taxon>Ecdysozoa</taxon>
        <taxon>Nematoda</taxon>
        <taxon>Enoplea</taxon>
        <taxon>Dorylaimia</taxon>
        <taxon>Trichinellida</taxon>
        <taxon>Trichinellidae</taxon>
        <taxon>Trichinella</taxon>
    </lineage>
</organism>
<accession>A0A0V1DKL2</accession>
<dbReference type="OrthoDB" id="5920750at2759"/>
<dbReference type="AlphaFoldDB" id="A0A0V1DKL2"/>
<evidence type="ECO:0000313" key="2">
    <source>
        <dbReference type="EMBL" id="KRY61969.1"/>
    </source>
</evidence>
<protein>
    <submittedName>
        <fullName evidence="2">Uncharacterized protein</fullName>
    </submittedName>
</protein>
<feature type="non-terminal residue" evidence="2">
    <location>
        <position position="60"/>
    </location>
</feature>
<gene>
    <name evidence="2" type="ORF">T4D_6546</name>
</gene>
<reference evidence="2 3" key="1">
    <citation type="submission" date="2015-01" db="EMBL/GenBank/DDBJ databases">
        <title>Evolution of Trichinella species and genotypes.</title>
        <authorList>
            <person name="Korhonen P.K."/>
            <person name="Edoardo P."/>
            <person name="Giuseppe L.R."/>
            <person name="Gasser R.B."/>
        </authorList>
    </citation>
    <scope>NUCLEOTIDE SEQUENCE [LARGE SCALE GENOMIC DNA]</scope>
    <source>
        <strain evidence="2">ISS470</strain>
    </source>
</reference>
<dbReference type="Proteomes" id="UP000054995">
    <property type="component" value="Unassembled WGS sequence"/>
</dbReference>
<evidence type="ECO:0000313" key="3">
    <source>
        <dbReference type="Proteomes" id="UP000054995"/>
    </source>
</evidence>
<feature type="compositionally biased region" description="Basic residues" evidence="1">
    <location>
        <begin position="48"/>
        <end position="60"/>
    </location>
</feature>
<name>A0A0V1DKL2_TRIPS</name>
<evidence type="ECO:0000256" key="1">
    <source>
        <dbReference type="SAM" id="MobiDB-lite"/>
    </source>
</evidence>